<feature type="region of interest" description="Disordered" evidence="1">
    <location>
        <begin position="1225"/>
        <end position="1266"/>
    </location>
</feature>
<organism evidence="2 3">
    <name type="scientific">Nitzschia inconspicua</name>
    <dbReference type="NCBI Taxonomy" id="303405"/>
    <lineage>
        <taxon>Eukaryota</taxon>
        <taxon>Sar</taxon>
        <taxon>Stramenopiles</taxon>
        <taxon>Ochrophyta</taxon>
        <taxon>Bacillariophyta</taxon>
        <taxon>Bacillariophyceae</taxon>
        <taxon>Bacillariophycidae</taxon>
        <taxon>Bacillariales</taxon>
        <taxon>Bacillariaceae</taxon>
        <taxon>Nitzschia</taxon>
    </lineage>
</organism>
<feature type="compositionally biased region" description="Acidic residues" evidence="1">
    <location>
        <begin position="1441"/>
        <end position="1464"/>
    </location>
</feature>
<feature type="region of interest" description="Disordered" evidence="1">
    <location>
        <begin position="27"/>
        <end position="120"/>
    </location>
</feature>
<feature type="region of interest" description="Disordered" evidence="1">
    <location>
        <begin position="1095"/>
        <end position="1137"/>
    </location>
</feature>
<feature type="region of interest" description="Disordered" evidence="1">
    <location>
        <begin position="1722"/>
        <end position="1741"/>
    </location>
</feature>
<keyword evidence="3" id="KW-1185">Reference proteome</keyword>
<dbReference type="Proteomes" id="UP000693970">
    <property type="component" value="Unassembled WGS sequence"/>
</dbReference>
<feature type="compositionally biased region" description="Polar residues" evidence="1">
    <location>
        <begin position="90"/>
        <end position="106"/>
    </location>
</feature>
<feature type="region of interest" description="Disordered" evidence="1">
    <location>
        <begin position="1035"/>
        <end position="1064"/>
    </location>
</feature>
<proteinExistence type="predicted"/>
<dbReference type="EMBL" id="JAGRRH010000014">
    <property type="protein sequence ID" value="KAG7359307.1"/>
    <property type="molecule type" value="Genomic_DNA"/>
</dbReference>
<gene>
    <name evidence="2" type="ORF">IV203_015896</name>
</gene>
<protein>
    <submittedName>
        <fullName evidence="2">Uncharacterized protein</fullName>
    </submittedName>
</protein>
<feature type="compositionally biased region" description="Low complexity" evidence="1">
    <location>
        <begin position="107"/>
        <end position="120"/>
    </location>
</feature>
<dbReference type="OrthoDB" id="56942at2759"/>
<feature type="compositionally biased region" description="Low complexity" evidence="1">
    <location>
        <begin position="27"/>
        <end position="62"/>
    </location>
</feature>
<accession>A0A9K3PTP8</accession>
<reference evidence="2" key="2">
    <citation type="submission" date="2021-04" db="EMBL/GenBank/DDBJ databases">
        <authorList>
            <person name="Podell S."/>
        </authorList>
    </citation>
    <scope>NUCLEOTIDE SEQUENCE</scope>
    <source>
        <strain evidence="2">Hildebrandi</strain>
    </source>
</reference>
<feature type="compositionally biased region" description="Polar residues" evidence="1">
    <location>
        <begin position="1425"/>
        <end position="1440"/>
    </location>
</feature>
<feature type="compositionally biased region" description="Basic and acidic residues" evidence="1">
    <location>
        <begin position="1053"/>
        <end position="1064"/>
    </location>
</feature>
<feature type="compositionally biased region" description="Basic and acidic residues" evidence="1">
    <location>
        <begin position="1225"/>
        <end position="1240"/>
    </location>
</feature>
<reference evidence="2" key="1">
    <citation type="journal article" date="2021" name="Sci. Rep.">
        <title>Diploid genomic architecture of Nitzschia inconspicua, an elite biomass production diatom.</title>
        <authorList>
            <person name="Oliver A."/>
            <person name="Podell S."/>
            <person name="Pinowska A."/>
            <person name="Traller J.C."/>
            <person name="Smith S.R."/>
            <person name="McClure R."/>
            <person name="Beliaev A."/>
            <person name="Bohutskyi P."/>
            <person name="Hill E.A."/>
            <person name="Rabines A."/>
            <person name="Zheng H."/>
            <person name="Allen L.Z."/>
            <person name="Kuo A."/>
            <person name="Grigoriev I.V."/>
            <person name="Allen A.E."/>
            <person name="Hazlebeck D."/>
            <person name="Allen E.E."/>
        </authorList>
    </citation>
    <scope>NUCLEOTIDE SEQUENCE</scope>
    <source>
        <strain evidence="2">Hildebrandi</strain>
    </source>
</reference>
<feature type="compositionally biased region" description="Basic and acidic residues" evidence="1">
    <location>
        <begin position="806"/>
        <end position="824"/>
    </location>
</feature>
<feature type="region of interest" description="Disordered" evidence="1">
    <location>
        <begin position="1353"/>
        <end position="1504"/>
    </location>
</feature>
<evidence type="ECO:0000313" key="2">
    <source>
        <dbReference type="EMBL" id="KAG7359307.1"/>
    </source>
</evidence>
<evidence type="ECO:0000313" key="3">
    <source>
        <dbReference type="Proteomes" id="UP000693970"/>
    </source>
</evidence>
<feature type="region of interest" description="Disordered" evidence="1">
    <location>
        <begin position="805"/>
        <end position="824"/>
    </location>
</feature>
<feature type="region of interest" description="Disordered" evidence="1">
    <location>
        <begin position="152"/>
        <end position="172"/>
    </location>
</feature>
<feature type="compositionally biased region" description="Low complexity" evidence="1">
    <location>
        <begin position="75"/>
        <end position="89"/>
    </location>
</feature>
<feature type="compositionally biased region" description="Low complexity" evidence="1">
    <location>
        <begin position="1487"/>
        <end position="1500"/>
    </location>
</feature>
<evidence type="ECO:0000256" key="1">
    <source>
        <dbReference type="SAM" id="MobiDB-lite"/>
    </source>
</evidence>
<sequence length="1791" mass="193835">MAKSLIHMIPGQEAMWNKAAVTTATGTTASTAAERHQQYQQQQQQSSSSSTILSSGNLSGLSKTTKSEGHEVARTPSIISTTTASQSSSNDTVTTTDYDSAPLDSNQQQQQQQVEQTQEVLVSTETDDQVLLAIAEIESYIDLTRQHSSSTNEEMPFLTKPATPYVPLPKEDDGFLHQEEKKEDPFNSNERVSVATNDQIDNHKDSPSILSVLPFTSLPVVDEADEEGEEVVAPSELIGGTTCTNDKPALPSNHGGRLRIEGLFGLSVSSLHANNKVRRASAQAGVASSKNRKTVGKVSVQQDGSTRHDDVEMIPQQESTSKCTDSMRSVSSAVVSQNLPRVLRQPTTPLSRSYESLEAMRSSLRAKVSVANSSPDVFEVVAGELVSTNITSPSEALSRRTSSKMTPASVVFSQAGIGVDDAMALATLKRVVSTSPSATTTDEGIEIANETEQLNILRATSSFSSAGGGDYQSAIPFESDVKVEELEDTIELTRTRTIRPVATLLTHSFEEIEEPLQIHVENHDDSIELLRTRTEGSWQAEEYEPSVHSSAITVPTTKFSKEFVRTLYLSGSVENLRSARVINQDNEAIRVLSRDMAKESAARVDGAKIPVSIDDKRDYAIEVQRPGSSSSMFSRNAPFRDPSATVEKDILITALSGPNDQSIRSGTSPKQKKGCFDKDIAEVSDKKNFELSDLQEGTQLISLEEETRPLSDPAPESKNIVESNISKHLRINGPASAFFQDENPAPSQQPLMTDETIKLAPPEANIAVSIPKIPAPRNDTTSMHDVGAMLEQSLEIASRRKRLHFKSQEQKKAAVSEPNDSKTETKAIASAKEGVEVAPEEDFPDPFLCTPEHMVHVNVLGIAGIVVDRAVCGTDYGQKAFPTAPEGMKIIVGMTERGSDQIIGVTASSKTLIPSPNGMIGGTKHRHVAVWVSDNDSMTPGSPISSDLITMERVDPENPKSRYKPRFFDLTVALAKDTHVAIPIGVAKLKVNGDFVNHGELVTMDLPVYTMEQSQNYNEMNAKGGEMSPAIQSIKLKNKDTKKSGIKSMFQRKSLDHESDGPTQEERKALLAAYGIDPAGDSMIRVQVRVETLGMDKDGEMKEKHYPSSQTVATEPTEDGSLESSLPGNKEDDTAGGKVKKELIDKAKPRVVRLNEAERTVALETIATESLYSKPLLDTTGKVSTSGPCVAISPTNTKMGDETFQLPICGKSLAFPTCGSTQELSKEQEIKQVGGKRNDSSHTTTSVQGSDDNVDDTTVEEDDSVPIQDGSLYASLSDIGGHVSTGSSTIGPVPTVDEIKAYLKEQFGVFVLKSGEFFFPEDPSLANDDISSIGDATLEAFVNGQLRMRTMDSGTWQKSPRGGGGCGDDDSRTCDSVATPESEPTLMLQPFGDSAAKGKTNKKKKPMATVEEEAKPVDPPAIKRNSGSLSKSQRVTSQLEGENENENDDDGSLVVDDDDDDDDTEKNNDGDDEMSLRTPRSTKRGSSHSSCNNSQSSRPKSVAESLAESLVGVLSRYPMCGGAGYGMDPKRSCSKTDHRMKIPRTVDPDVMSVGDLTAATLEEHHHHHHHRHPPPLEGDAAAPQRAGNGGSRSRLKMIDSSMFVSSLRSAVAASGWFVCGSTDNVDDSVLARRRSTPIQFTASGSSAMLKVSTTNSMLDHPIRSSTVGGRGREGGKENYFAEYEEEEEHLEESDVMVVVIKEERRVDPPADRCCTVDDESVAQQNDGGMKSGGSVATSTTTTTRTAVQQEKKSQLVCTNLECENDDAYVDVDDNDNDTRVLLVHQHETDEC</sequence>
<feature type="compositionally biased region" description="Acidic residues" evidence="1">
    <location>
        <begin position="1252"/>
        <end position="1264"/>
    </location>
</feature>
<name>A0A9K3PTP8_9STRA</name>
<feature type="region of interest" description="Disordered" evidence="1">
    <location>
        <begin position="1562"/>
        <end position="1593"/>
    </location>
</feature>
<feature type="compositionally biased region" description="Basic and acidic residues" evidence="1">
    <location>
        <begin position="1095"/>
        <end position="1106"/>
    </location>
</feature>
<comment type="caution">
    <text evidence="2">The sequence shown here is derived from an EMBL/GenBank/DDBJ whole genome shotgun (WGS) entry which is preliminary data.</text>
</comment>